<gene>
    <name evidence="1" type="ORF">O6H91_19G073300</name>
</gene>
<sequence length="538" mass="60393">MESRASTGDSFWVYSVPLLFKQGRASLVEIEQDGWKSSCMLLGSLAMIFVSAMLAWWFSPGGCAWSKVQGKRTILGPRGWPVIGSLMDMGTLAHRRLAELSKIYEAQSLMALSLGNTRVIISSKPDVAREILNSSCFADRPLKQSAQQLLFGRAIGFAPQGDYWRGLRRVAANHLFTPKRIAADEPSRQREVNLMLQSVAKHAGVVEIRPYLQRASLNNIMSSVFGRRFELDNSECGEAEKLQAMVREGFELLGAFNWADHLPTLQLFDPQRIHQRCAKLVPRVNAYVQQIIDEHRQCSKAHSNKTDFVDVLLSLQGEDKLKDDDMVAVLWEMIFRGTDTTAILTEWIMAELVLHPDIQAKAQQEIDAVVGSRTMVEDADIVRMPYLQAIVKETLRMHPPGPLLSWARLSTEDLTIAGHHIPKGTTAMVNMWSITHDPSIWANPEAFLPERFFQVGNDIDPRGGDLRLAPFGAGRRVCPGRALALATVHLWLARLLHHYTWLPCEQHPVDLTEVLRLSCEMANPLKTQPILRAPLPAF</sequence>
<proteinExistence type="predicted"/>
<dbReference type="EMBL" id="CM055110">
    <property type="protein sequence ID" value="KAJ7521895.1"/>
    <property type="molecule type" value="Genomic_DNA"/>
</dbReference>
<organism evidence="1 2">
    <name type="scientific">Diphasiastrum complanatum</name>
    <name type="common">Issler's clubmoss</name>
    <name type="synonym">Lycopodium complanatum</name>
    <dbReference type="NCBI Taxonomy" id="34168"/>
    <lineage>
        <taxon>Eukaryota</taxon>
        <taxon>Viridiplantae</taxon>
        <taxon>Streptophyta</taxon>
        <taxon>Embryophyta</taxon>
        <taxon>Tracheophyta</taxon>
        <taxon>Lycopodiopsida</taxon>
        <taxon>Lycopodiales</taxon>
        <taxon>Lycopodiaceae</taxon>
        <taxon>Lycopodioideae</taxon>
        <taxon>Diphasiastrum</taxon>
    </lineage>
</organism>
<keyword evidence="2" id="KW-1185">Reference proteome</keyword>
<dbReference type="Proteomes" id="UP001162992">
    <property type="component" value="Chromosome 19"/>
</dbReference>
<name>A0ACC2AWQ8_DIPCM</name>
<evidence type="ECO:0000313" key="1">
    <source>
        <dbReference type="EMBL" id="KAJ7521895.1"/>
    </source>
</evidence>
<accession>A0ACC2AWQ8</accession>
<comment type="caution">
    <text evidence="1">The sequence shown here is derived from an EMBL/GenBank/DDBJ whole genome shotgun (WGS) entry which is preliminary data.</text>
</comment>
<protein>
    <submittedName>
        <fullName evidence="1">Uncharacterized protein</fullName>
    </submittedName>
</protein>
<evidence type="ECO:0000313" key="2">
    <source>
        <dbReference type="Proteomes" id="UP001162992"/>
    </source>
</evidence>
<reference evidence="2" key="1">
    <citation type="journal article" date="2024" name="Proc. Natl. Acad. Sci. U.S.A.">
        <title>Extraordinary preservation of gene collinearity over three hundred million years revealed in homosporous lycophytes.</title>
        <authorList>
            <person name="Li C."/>
            <person name="Wickell D."/>
            <person name="Kuo L.Y."/>
            <person name="Chen X."/>
            <person name="Nie B."/>
            <person name="Liao X."/>
            <person name="Peng D."/>
            <person name="Ji J."/>
            <person name="Jenkins J."/>
            <person name="Williams M."/>
            <person name="Shu S."/>
            <person name="Plott C."/>
            <person name="Barry K."/>
            <person name="Rajasekar S."/>
            <person name="Grimwood J."/>
            <person name="Han X."/>
            <person name="Sun S."/>
            <person name="Hou Z."/>
            <person name="He W."/>
            <person name="Dai G."/>
            <person name="Sun C."/>
            <person name="Schmutz J."/>
            <person name="Leebens-Mack J.H."/>
            <person name="Li F.W."/>
            <person name="Wang L."/>
        </authorList>
    </citation>
    <scope>NUCLEOTIDE SEQUENCE [LARGE SCALE GENOMIC DNA]</scope>
    <source>
        <strain evidence="2">cv. PW_Plant_1</strain>
    </source>
</reference>